<evidence type="ECO:0000256" key="8">
    <source>
        <dbReference type="ARBA" id="ARBA00022833"/>
    </source>
</evidence>
<dbReference type="SUPFAM" id="SSF57850">
    <property type="entry name" value="RING/U-box"/>
    <property type="match status" value="3"/>
</dbReference>
<gene>
    <name evidence="13" type="ORF">Daesc_001144</name>
</gene>
<dbReference type="EMBL" id="JBANMG010000001">
    <property type="protein sequence ID" value="KAK6958345.1"/>
    <property type="molecule type" value="Genomic_DNA"/>
</dbReference>
<reference evidence="13 14" key="1">
    <citation type="journal article" date="2024" name="Front Chem Biol">
        <title>Unveiling the potential of Daldinia eschscholtzii MFLUCC 19-0629 through bioactivity and bioinformatics studies for enhanced sustainable agriculture production.</title>
        <authorList>
            <person name="Brooks S."/>
            <person name="Weaver J.A."/>
            <person name="Klomchit A."/>
            <person name="Alharthi S.A."/>
            <person name="Onlamun T."/>
            <person name="Nurani R."/>
            <person name="Vong T.K."/>
            <person name="Alberti F."/>
            <person name="Greco C."/>
        </authorList>
    </citation>
    <scope>NUCLEOTIDE SEQUENCE [LARGE SCALE GENOMIC DNA]</scope>
    <source>
        <strain evidence="13">MFLUCC 19-0629</strain>
    </source>
</reference>
<evidence type="ECO:0000256" key="5">
    <source>
        <dbReference type="ARBA" id="ARBA00022737"/>
    </source>
</evidence>
<comment type="caution">
    <text evidence="13">The sequence shown here is derived from an EMBL/GenBank/DDBJ whole genome shotgun (WGS) entry which is preliminary data.</text>
</comment>
<feature type="compositionally biased region" description="Pro residues" evidence="10">
    <location>
        <begin position="640"/>
        <end position="649"/>
    </location>
</feature>
<dbReference type="InterPro" id="IPR001841">
    <property type="entry name" value="Znf_RING"/>
</dbReference>
<dbReference type="GO" id="GO:0016567">
    <property type="term" value="P:protein ubiquitination"/>
    <property type="evidence" value="ECO:0007669"/>
    <property type="project" value="InterPro"/>
</dbReference>
<dbReference type="Proteomes" id="UP001369815">
    <property type="component" value="Unassembled WGS sequence"/>
</dbReference>
<dbReference type="InterPro" id="IPR013083">
    <property type="entry name" value="Znf_RING/FYVE/PHD"/>
</dbReference>
<sequence length="678" mass="78886">MFSQGWPFASTNRYIEPSQHPRDRRTHHSTRRDPSQERRRKIELIDLDDIFTERNTVRIVVKESWQLHQIATSLRRRFPEGAQEIPEDAEVQFFFNFKRLHGDDVPNDTRLLFYRVLRKGDDGSFRVIWRGANIKLRKPERETVAREIAAGKSIGSIRETVANLLRDTNKSKEDLVQNSNQIVVETEGGLKQRSLEGNSWETRKAAAWLCRYIIVTIKPADKYFVLQGFNEQYVCHEACINQRGYADTTKLKNWLKNDVLAAVYSDNKPRRRHISIEDIRLTYRGRTVTKNNHIRPGAIIDFDVPRSIEDKFIRGESWLVPPTETCMVCSDEKRVSEMPNRKRITAACEHDATTCKECVGLWIASSMERTAWDRLKCPECPQLLKYEDVQAFASREIFDRYDMLATKALLSSIPEFMWCLNPGCESGQIHPAGCSKVRCQGCKRNLCIRHGVPWHKGETCEEYEKRTRRQRKNDEASEKHIKEMSKPCPGCNRNIHKYTGCDHVTCICGHEWCWLCLEPYYKDERDFLQCQHTRECQYHDNPPNYEGGRAFMPFMNAQRAPNARFAPPFQRAGPQRREQGQNILFPIRPRNRMPEDQPVPGPGPVPAPRIEDDEVPNRVWARRGAVDGNPFDPAAGANPGRPPLQPRARPPNRRMDPRVFEFMNDAMRTHLLDMMERR</sequence>
<dbReference type="GO" id="GO:0061630">
    <property type="term" value="F:ubiquitin protein ligase activity"/>
    <property type="evidence" value="ECO:0007669"/>
    <property type="project" value="UniProtKB-EC"/>
</dbReference>
<dbReference type="PROSITE" id="PS51873">
    <property type="entry name" value="TRIAD"/>
    <property type="match status" value="1"/>
</dbReference>
<evidence type="ECO:0000256" key="4">
    <source>
        <dbReference type="ARBA" id="ARBA00022723"/>
    </source>
</evidence>
<dbReference type="EC" id="2.3.2.31" evidence="2"/>
<evidence type="ECO:0000256" key="2">
    <source>
        <dbReference type="ARBA" id="ARBA00012251"/>
    </source>
</evidence>
<evidence type="ECO:0000256" key="6">
    <source>
        <dbReference type="ARBA" id="ARBA00022771"/>
    </source>
</evidence>
<evidence type="ECO:0000256" key="7">
    <source>
        <dbReference type="ARBA" id="ARBA00022786"/>
    </source>
</evidence>
<dbReference type="Pfam" id="PF26200">
    <property type="entry name" value="Rcat_RNF216"/>
    <property type="match status" value="1"/>
</dbReference>
<dbReference type="GO" id="GO:0008270">
    <property type="term" value="F:zinc ion binding"/>
    <property type="evidence" value="ECO:0007669"/>
    <property type="project" value="UniProtKB-KW"/>
</dbReference>
<feature type="compositionally biased region" description="Polar residues" evidence="10">
    <location>
        <begin position="1"/>
        <end position="13"/>
    </location>
</feature>
<keyword evidence="6 9" id="KW-0863">Zinc-finger</keyword>
<dbReference type="Gene3D" id="3.30.40.10">
    <property type="entry name" value="Zinc/RING finger domain, C3HC4 (zinc finger)"/>
    <property type="match status" value="1"/>
</dbReference>
<evidence type="ECO:0000313" key="13">
    <source>
        <dbReference type="EMBL" id="KAK6958345.1"/>
    </source>
</evidence>
<dbReference type="SMART" id="SM00647">
    <property type="entry name" value="IBR"/>
    <property type="match status" value="2"/>
</dbReference>
<dbReference type="InterPro" id="IPR002867">
    <property type="entry name" value="IBR_dom"/>
</dbReference>
<evidence type="ECO:0000256" key="10">
    <source>
        <dbReference type="SAM" id="MobiDB-lite"/>
    </source>
</evidence>
<evidence type="ECO:0000256" key="1">
    <source>
        <dbReference type="ARBA" id="ARBA00001798"/>
    </source>
</evidence>
<dbReference type="AlphaFoldDB" id="A0AAX6N0G2"/>
<keyword evidence="5" id="KW-0677">Repeat</keyword>
<dbReference type="CDD" id="cd20335">
    <property type="entry name" value="BRcat_RBR"/>
    <property type="match status" value="1"/>
</dbReference>
<dbReference type="CDD" id="cd20336">
    <property type="entry name" value="Rcat_RBR"/>
    <property type="match status" value="1"/>
</dbReference>
<evidence type="ECO:0000313" key="14">
    <source>
        <dbReference type="Proteomes" id="UP001369815"/>
    </source>
</evidence>
<keyword evidence="7" id="KW-0833">Ubl conjugation pathway</keyword>
<feature type="domain" description="RING-type" evidence="11">
    <location>
        <begin position="326"/>
        <end position="380"/>
    </location>
</feature>
<keyword evidence="8" id="KW-0862">Zinc</keyword>
<comment type="catalytic activity">
    <reaction evidence="1">
        <text>[E2 ubiquitin-conjugating enzyme]-S-ubiquitinyl-L-cysteine + [acceptor protein]-L-lysine = [E2 ubiquitin-conjugating enzyme]-L-cysteine + [acceptor protein]-N(6)-ubiquitinyl-L-lysine.</text>
        <dbReference type="EC" id="2.3.2.31"/>
    </reaction>
</comment>
<dbReference type="Gene3D" id="1.20.120.1750">
    <property type="match status" value="1"/>
</dbReference>
<dbReference type="InterPro" id="IPR031127">
    <property type="entry name" value="E3_UB_ligase_RBR"/>
</dbReference>
<dbReference type="PROSITE" id="PS50089">
    <property type="entry name" value="ZF_RING_2"/>
    <property type="match status" value="1"/>
</dbReference>
<organism evidence="13 14">
    <name type="scientific">Daldinia eschscholtzii</name>
    <dbReference type="NCBI Taxonomy" id="292717"/>
    <lineage>
        <taxon>Eukaryota</taxon>
        <taxon>Fungi</taxon>
        <taxon>Dikarya</taxon>
        <taxon>Ascomycota</taxon>
        <taxon>Pezizomycotina</taxon>
        <taxon>Sordariomycetes</taxon>
        <taxon>Xylariomycetidae</taxon>
        <taxon>Xylariales</taxon>
        <taxon>Hypoxylaceae</taxon>
        <taxon>Daldinia</taxon>
    </lineage>
</organism>
<evidence type="ECO:0000259" key="12">
    <source>
        <dbReference type="PROSITE" id="PS51873"/>
    </source>
</evidence>
<protein>
    <recommendedName>
        <fullName evidence="2">RBR-type E3 ubiquitin transferase</fullName>
        <ecNumber evidence="2">2.3.2.31</ecNumber>
    </recommendedName>
</protein>
<dbReference type="PANTHER" id="PTHR11685">
    <property type="entry name" value="RBR FAMILY RING FINGER AND IBR DOMAIN-CONTAINING"/>
    <property type="match status" value="1"/>
</dbReference>
<evidence type="ECO:0000256" key="9">
    <source>
        <dbReference type="PROSITE-ProRule" id="PRU00175"/>
    </source>
</evidence>
<dbReference type="InterPro" id="IPR044066">
    <property type="entry name" value="TRIAD_supradom"/>
</dbReference>
<keyword evidence="14" id="KW-1185">Reference proteome</keyword>
<accession>A0AAX6N0G2</accession>
<evidence type="ECO:0000259" key="11">
    <source>
        <dbReference type="PROSITE" id="PS50089"/>
    </source>
</evidence>
<name>A0AAX6N0G2_9PEZI</name>
<proteinExistence type="predicted"/>
<feature type="region of interest" description="Disordered" evidence="10">
    <location>
        <begin position="1"/>
        <end position="37"/>
    </location>
</feature>
<feature type="domain" description="RING-type" evidence="12">
    <location>
        <begin position="322"/>
        <end position="540"/>
    </location>
</feature>
<evidence type="ECO:0000256" key="3">
    <source>
        <dbReference type="ARBA" id="ARBA00022679"/>
    </source>
</evidence>
<feature type="region of interest" description="Disordered" evidence="10">
    <location>
        <begin position="589"/>
        <end position="657"/>
    </location>
</feature>
<dbReference type="Pfam" id="PF01485">
    <property type="entry name" value="IBR"/>
    <property type="match status" value="1"/>
</dbReference>
<keyword evidence="3" id="KW-0808">Transferase</keyword>
<keyword evidence="4" id="KW-0479">Metal-binding</keyword>
<feature type="compositionally biased region" description="Pro residues" evidence="10">
    <location>
        <begin position="597"/>
        <end position="607"/>
    </location>
</feature>